<organism evidence="1">
    <name type="scientific">hydrothermal vent metagenome</name>
    <dbReference type="NCBI Taxonomy" id="652676"/>
    <lineage>
        <taxon>unclassified sequences</taxon>
        <taxon>metagenomes</taxon>
        <taxon>ecological metagenomes</taxon>
    </lineage>
</organism>
<protein>
    <recommendedName>
        <fullName evidence="2">TETRATRICOPEPTIDE REPEAT FAMILY PROTEIN</fullName>
    </recommendedName>
</protein>
<dbReference type="Pfam" id="PF08238">
    <property type="entry name" value="Sel1"/>
    <property type="match status" value="2"/>
</dbReference>
<dbReference type="SMART" id="SM00671">
    <property type="entry name" value="SEL1"/>
    <property type="match status" value="1"/>
</dbReference>
<dbReference type="InterPro" id="IPR006597">
    <property type="entry name" value="Sel1-like"/>
</dbReference>
<dbReference type="InterPro" id="IPR011990">
    <property type="entry name" value="TPR-like_helical_dom_sf"/>
</dbReference>
<dbReference type="AlphaFoldDB" id="A0A1W1D6C8"/>
<sequence>MLMQEAAKQGLTQSQNSLAMMYINGVGVEPDYQSAYFWASTSTRQGDHEGKQILSYLISIAQ</sequence>
<dbReference type="Gene3D" id="1.25.40.10">
    <property type="entry name" value="Tetratricopeptide repeat domain"/>
    <property type="match status" value="1"/>
</dbReference>
<dbReference type="EMBL" id="FPHQ01000067">
    <property type="protein sequence ID" value="SFV76181.1"/>
    <property type="molecule type" value="Genomic_DNA"/>
</dbReference>
<dbReference type="SUPFAM" id="SSF81901">
    <property type="entry name" value="HCP-like"/>
    <property type="match status" value="1"/>
</dbReference>
<proteinExistence type="predicted"/>
<evidence type="ECO:0008006" key="2">
    <source>
        <dbReference type="Google" id="ProtNLM"/>
    </source>
</evidence>
<name>A0A1W1D6C8_9ZZZZ</name>
<gene>
    <name evidence="1" type="ORF">MNB_SUP05-10-765</name>
</gene>
<evidence type="ECO:0000313" key="1">
    <source>
        <dbReference type="EMBL" id="SFV76181.1"/>
    </source>
</evidence>
<accession>A0A1W1D6C8</accession>
<reference evidence="1" key="1">
    <citation type="submission" date="2016-10" db="EMBL/GenBank/DDBJ databases">
        <authorList>
            <person name="de Groot N.N."/>
        </authorList>
    </citation>
    <scope>NUCLEOTIDE SEQUENCE</scope>
</reference>